<reference evidence="6 7" key="1">
    <citation type="submission" date="2024-11" db="EMBL/GenBank/DDBJ databases">
        <title>A near-complete genome assembly of Cinchona calisaya.</title>
        <authorList>
            <person name="Lian D.C."/>
            <person name="Zhao X.W."/>
            <person name="Wei L."/>
        </authorList>
    </citation>
    <scope>NUCLEOTIDE SEQUENCE [LARGE SCALE GENOMIC DNA]</scope>
    <source>
        <tissue evidence="6">Nenye</tissue>
    </source>
</reference>
<evidence type="ECO:0000256" key="2">
    <source>
        <dbReference type="ARBA" id="ARBA00011245"/>
    </source>
</evidence>
<dbReference type="EMBL" id="JBJUIK010000001">
    <property type="protein sequence ID" value="KAL3538709.1"/>
    <property type="molecule type" value="Genomic_DNA"/>
</dbReference>
<name>A0ABD3B594_9GENT</name>
<organism evidence="6 7">
    <name type="scientific">Cinchona calisaya</name>
    <dbReference type="NCBI Taxonomy" id="153742"/>
    <lineage>
        <taxon>Eukaryota</taxon>
        <taxon>Viridiplantae</taxon>
        <taxon>Streptophyta</taxon>
        <taxon>Embryophyta</taxon>
        <taxon>Tracheophyta</taxon>
        <taxon>Spermatophyta</taxon>
        <taxon>Magnoliopsida</taxon>
        <taxon>eudicotyledons</taxon>
        <taxon>Gunneridae</taxon>
        <taxon>Pentapetalae</taxon>
        <taxon>asterids</taxon>
        <taxon>lamiids</taxon>
        <taxon>Gentianales</taxon>
        <taxon>Rubiaceae</taxon>
        <taxon>Cinchonoideae</taxon>
        <taxon>Cinchoneae</taxon>
        <taxon>Cinchona</taxon>
    </lineage>
</organism>
<keyword evidence="5" id="KW-0012">Acyltransferase</keyword>
<dbReference type="Gene3D" id="3.30.559.10">
    <property type="entry name" value="Chloramphenicol acetyltransferase-like domain"/>
    <property type="match status" value="2"/>
</dbReference>
<comment type="similarity">
    <text evidence="1">Belongs to the plant acyltransferase family.</text>
</comment>
<evidence type="ECO:0000313" key="6">
    <source>
        <dbReference type="EMBL" id="KAL3538709.1"/>
    </source>
</evidence>
<dbReference type="PANTHER" id="PTHR31623">
    <property type="entry name" value="F21J9.9"/>
    <property type="match status" value="1"/>
</dbReference>
<gene>
    <name evidence="6" type="ORF">ACH5RR_002075</name>
</gene>
<keyword evidence="4" id="KW-0808">Transferase</keyword>
<proteinExistence type="inferred from homology"/>
<dbReference type="Proteomes" id="UP001630127">
    <property type="component" value="Unassembled WGS sequence"/>
</dbReference>
<dbReference type="InterPro" id="IPR023213">
    <property type="entry name" value="CAT-like_dom_sf"/>
</dbReference>
<keyword evidence="3" id="KW-0017">Alkaloid metabolism</keyword>
<evidence type="ECO:0000256" key="3">
    <source>
        <dbReference type="ARBA" id="ARBA00022589"/>
    </source>
</evidence>
<keyword evidence="7" id="KW-1185">Reference proteome</keyword>
<accession>A0ABD3B594</accession>
<dbReference type="GO" id="GO:0009820">
    <property type="term" value="P:alkaloid metabolic process"/>
    <property type="evidence" value="ECO:0007669"/>
    <property type="project" value="UniProtKB-KW"/>
</dbReference>
<dbReference type="AlphaFoldDB" id="A0ABD3B594"/>
<evidence type="ECO:0000256" key="4">
    <source>
        <dbReference type="ARBA" id="ARBA00022679"/>
    </source>
</evidence>
<sequence length="269" mass="30313">MFECGGMAIGVCISHRIADASTLSTFLLAWSNIACSTLNKDCRENNTIRPIFNSPQFFPGRNFPKLELGIPRTMENSDVRDGPKIVTRRALLDIDQSIYERSRAALVFQAVNFRDKTSPQIPKHSCGNFYMFAVAQCTAEQTRNMDFQESVNLVGNAVRETVDNCSKILNSGENGHMVVINSLKEVTELLYKSSNLNAILLTSWCRFPYYEADFGWGKPVWLSPASIPARNSVVLIDNKDGDGVEAWLNLEEKDMFKFQQDQDLKTFTT</sequence>
<evidence type="ECO:0000256" key="1">
    <source>
        <dbReference type="ARBA" id="ARBA00009861"/>
    </source>
</evidence>
<dbReference type="GO" id="GO:0016746">
    <property type="term" value="F:acyltransferase activity"/>
    <property type="evidence" value="ECO:0007669"/>
    <property type="project" value="UniProtKB-KW"/>
</dbReference>
<evidence type="ECO:0000313" key="7">
    <source>
        <dbReference type="Proteomes" id="UP001630127"/>
    </source>
</evidence>
<comment type="subunit">
    <text evidence="2">Monomer.</text>
</comment>
<evidence type="ECO:0000256" key="5">
    <source>
        <dbReference type="ARBA" id="ARBA00023315"/>
    </source>
</evidence>
<protein>
    <submittedName>
        <fullName evidence="6">Uncharacterized protein</fullName>
    </submittedName>
</protein>
<dbReference type="PANTHER" id="PTHR31623:SF124">
    <property type="entry name" value="VINORINE SYNTHASE-RELATED"/>
    <property type="match status" value="1"/>
</dbReference>
<comment type="caution">
    <text evidence="6">The sequence shown here is derived from an EMBL/GenBank/DDBJ whole genome shotgun (WGS) entry which is preliminary data.</text>
</comment>
<dbReference type="Pfam" id="PF02458">
    <property type="entry name" value="Transferase"/>
    <property type="match status" value="2"/>
</dbReference>